<dbReference type="EMBL" id="BMED01000001">
    <property type="protein sequence ID" value="GGC57847.1"/>
    <property type="molecule type" value="Genomic_DNA"/>
</dbReference>
<gene>
    <name evidence="1" type="ORF">GCM10011396_00860</name>
</gene>
<sequence>MNVTLNFVNERRVSPGRASICDDLKITILAEGVEASIEHDFLWHLAPIECWDICFAYLL</sequence>
<accession>A0A916U2G3</accession>
<name>A0A916U2G3_9BURK</name>
<organism evidence="1 2">
    <name type="scientific">Undibacterium terreum</name>
    <dbReference type="NCBI Taxonomy" id="1224302"/>
    <lineage>
        <taxon>Bacteria</taxon>
        <taxon>Pseudomonadati</taxon>
        <taxon>Pseudomonadota</taxon>
        <taxon>Betaproteobacteria</taxon>
        <taxon>Burkholderiales</taxon>
        <taxon>Oxalobacteraceae</taxon>
        <taxon>Undibacterium</taxon>
    </lineage>
</organism>
<evidence type="ECO:0000313" key="1">
    <source>
        <dbReference type="EMBL" id="GGC57847.1"/>
    </source>
</evidence>
<reference evidence="1" key="2">
    <citation type="submission" date="2020-09" db="EMBL/GenBank/DDBJ databases">
        <authorList>
            <person name="Sun Q."/>
            <person name="Zhou Y."/>
        </authorList>
    </citation>
    <scope>NUCLEOTIDE SEQUENCE</scope>
    <source>
        <strain evidence="1">CGMCC 1.10998</strain>
    </source>
</reference>
<evidence type="ECO:0000313" key="2">
    <source>
        <dbReference type="Proteomes" id="UP000637423"/>
    </source>
</evidence>
<dbReference type="Proteomes" id="UP000637423">
    <property type="component" value="Unassembled WGS sequence"/>
</dbReference>
<keyword evidence="2" id="KW-1185">Reference proteome</keyword>
<protein>
    <submittedName>
        <fullName evidence="1">Uncharacterized protein</fullName>
    </submittedName>
</protein>
<comment type="caution">
    <text evidence="1">The sequence shown here is derived from an EMBL/GenBank/DDBJ whole genome shotgun (WGS) entry which is preliminary data.</text>
</comment>
<reference evidence="1" key="1">
    <citation type="journal article" date="2014" name="Int. J. Syst. Evol. Microbiol.">
        <title>Complete genome sequence of Corynebacterium casei LMG S-19264T (=DSM 44701T), isolated from a smear-ripened cheese.</title>
        <authorList>
            <consortium name="US DOE Joint Genome Institute (JGI-PGF)"/>
            <person name="Walter F."/>
            <person name="Albersmeier A."/>
            <person name="Kalinowski J."/>
            <person name="Ruckert C."/>
        </authorList>
    </citation>
    <scope>NUCLEOTIDE SEQUENCE</scope>
    <source>
        <strain evidence="1">CGMCC 1.10998</strain>
    </source>
</reference>
<dbReference type="AlphaFoldDB" id="A0A916U2G3"/>
<proteinExistence type="predicted"/>